<dbReference type="PANTHER" id="PTHR42905:SF16">
    <property type="entry name" value="CARBOXYPHOSPHONOENOLPYRUVATE PHOSPHONOMUTASE-LIKE PROTEIN (AFU_ORTHOLOGUE AFUA_5G07230)"/>
    <property type="match status" value="1"/>
</dbReference>
<dbReference type="CDD" id="cd00377">
    <property type="entry name" value="ICL_PEPM"/>
    <property type="match status" value="1"/>
</dbReference>
<dbReference type="Proteomes" id="UP000182725">
    <property type="component" value="Unassembled WGS sequence"/>
</dbReference>
<dbReference type="RefSeq" id="WP_074711769.1">
    <property type="nucleotide sequence ID" value="NZ_FNTV01000001.1"/>
</dbReference>
<keyword evidence="1" id="KW-0456">Lyase</keyword>
<dbReference type="Gene3D" id="3.20.20.60">
    <property type="entry name" value="Phosphoenolpyruvate-binding domains"/>
    <property type="match status" value="1"/>
</dbReference>
<reference evidence="1 2" key="1">
    <citation type="submission" date="2016-10" db="EMBL/GenBank/DDBJ databases">
        <authorList>
            <person name="de Groot N.N."/>
        </authorList>
    </citation>
    <scope>NUCLEOTIDE SEQUENCE [LARGE SCALE GENOMIC DNA]</scope>
    <source>
        <strain evidence="1 2">DSM 22274</strain>
    </source>
</reference>
<protein>
    <submittedName>
        <fullName evidence="1">2-Methylisocitrate lyase, PEP mutase family</fullName>
    </submittedName>
</protein>
<evidence type="ECO:0000313" key="2">
    <source>
        <dbReference type="Proteomes" id="UP000182725"/>
    </source>
</evidence>
<accession>A0A1H5LED9</accession>
<gene>
    <name evidence="1" type="ORF">SAMN04489740_2402</name>
</gene>
<organism evidence="1 2">
    <name type="scientific">Arthrobacter alpinus</name>
    <dbReference type="NCBI Taxonomy" id="656366"/>
    <lineage>
        <taxon>Bacteria</taxon>
        <taxon>Bacillati</taxon>
        <taxon>Actinomycetota</taxon>
        <taxon>Actinomycetes</taxon>
        <taxon>Micrococcales</taxon>
        <taxon>Micrococcaceae</taxon>
        <taxon>Arthrobacter</taxon>
    </lineage>
</organism>
<dbReference type="EMBL" id="FNTV01000001">
    <property type="protein sequence ID" value="SEE74751.1"/>
    <property type="molecule type" value="Genomic_DNA"/>
</dbReference>
<dbReference type="AlphaFoldDB" id="A0A1H5LED9"/>
<name>A0A1H5LED9_9MICC</name>
<dbReference type="GO" id="GO:0016829">
    <property type="term" value="F:lyase activity"/>
    <property type="evidence" value="ECO:0007669"/>
    <property type="project" value="UniProtKB-KW"/>
</dbReference>
<dbReference type="PANTHER" id="PTHR42905">
    <property type="entry name" value="PHOSPHOENOLPYRUVATE CARBOXYLASE"/>
    <property type="match status" value="1"/>
</dbReference>
<dbReference type="SUPFAM" id="SSF51621">
    <property type="entry name" value="Phosphoenolpyruvate/pyruvate domain"/>
    <property type="match status" value="1"/>
</dbReference>
<proteinExistence type="predicted"/>
<sequence length="263" mass="26922">MVTFRELHSSGTPLVLPNAWDVGSALAFVAAGYPALGTTSFGISSSAGMPDGGRSGRAATLALAAKLCRLPVHVTVDFEDGYSDDPVEVAESVAQLAALGVAGINLEDSLSGQLVEPLAMAAKVAAVKERNPGIFINARVDNFWFAEQATPEAVVARARMYADAGAEGIFVPGVAAAADIRSIAAGIGLPLNVLAHPSLTVAQLGQLGVSRVSSGSLPYRAAIDAAVSAADSLRNGSQTPAATSYWDMQARLVAFEQGTTPTQ</sequence>
<dbReference type="InterPro" id="IPR040442">
    <property type="entry name" value="Pyrv_kinase-like_dom_sf"/>
</dbReference>
<dbReference type="InterPro" id="IPR039556">
    <property type="entry name" value="ICL/PEPM"/>
</dbReference>
<evidence type="ECO:0000313" key="1">
    <source>
        <dbReference type="EMBL" id="SEE74751.1"/>
    </source>
</evidence>
<dbReference type="Pfam" id="PF13714">
    <property type="entry name" value="PEP_mutase"/>
    <property type="match status" value="1"/>
</dbReference>
<dbReference type="InterPro" id="IPR015813">
    <property type="entry name" value="Pyrv/PenolPyrv_kinase-like_dom"/>
</dbReference>